<gene>
    <name evidence="1" type="ORF">MLD38_005425</name>
</gene>
<proteinExistence type="predicted"/>
<reference evidence="2" key="1">
    <citation type="journal article" date="2023" name="Front. Plant Sci.">
        <title>Chromosomal-level genome assembly of Melastoma candidum provides insights into trichome evolution.</title>
        <authorList>
            <person name="Zhong Y."/>
            <person name="Wu W."/>
            <person name="Sun C."/>
            <person name="Zou P."/>
            <person name="Liu Y."/>
            <person name="Dai S."/>
            <person name="Zhou R."/>
        </authorList>
    </citation>
    <scope>NUCLEOTIDE SEQUENCE [LARGE SCALE GENOMIC DNA]</scope>
</reference>
<name>A0ACB9RMN2_9MYRT</name>
<organism evidence="1 2">
    <name type="scientific">Melastoma candidum</name>
    <dbReference type="NCBI Taxonomy" id="119954"/>
    <lineage>
        <taxon>Eukaryota</taxon>
        <taxon>Viridiplantae</taxon>
        <taxon>Streptophyta</taxon>
        <taxon>Embryophyta</taxon>
        <taxon>Tracheophyta</taxon>
        <taxon>Spermatophyta</taxon>
        <taxon>Magnoliopsida</taxon>
        <taxon>eudicotyledons</taxon>
        <taxon>Gunneridae</taxon>
        <taxon>Pentapetalae</taxon>
        <taxon>rosids</taxon>
        <taxon>malvids</taxon>
        <taxon>Myrtales</taxon>
        <taxon>Melastomataceae</taxon>
        <taxon>Melastomatoideae</taxon>
        <taxon>Melastomateae</taxon>
        <taxon>Melastoma</taxon>
    </lineage>
</organism>
<evidence type="ECO:0000313" key="1">
    <source>
        <dbReference type="EMBL" id="KAI4379086.1"/>
    </source>
</evidence>
<comment type="caution">
    <text evidence="1">The sequence shown here is derived from an EMBL/GenBank/DDBJ whole genome shotgun (WGS) entry which is preliminary data.</text>
</comment>
<sequence>MGSKILAEFAKVSLRSISPDKRLHRMSPTMMSNHGNTSLSTASLSETQTCATESSSRKPSRGTTRKSAV</sequence>
<dbReference type="Proteomes" id="UP001057402">
    <property type="component" value="Chromosome 3"/>
</dbReference>
<evidence type="ECO:0000313" key="2">
    <source>
        <dbReference type="Proteomes" id="UP001057402"/>
    </source>
</evidence>
<accession>A0ACB9RMN2</accession>
<dbReference type="EMBL" id="CM042882">
    <property type="protein sequence ID" value="KAI4379086.1"/>
    <property type="molecule type" value="Genomic_DNA"/>
</dbReference>
<protein>
    <submittedName>
        <fullName evidence="1">Uncharacterized protein</fullName>
    </submittedName>
</protein>
<keyword evidence="2" id="KW-1185">Reference proteome</keyword>